<evidence type="ECO:0000259" key="4">
    <source>
        <dbReference type="SMART" id="SM00322"/>
    </source>
</evidence>
<feature type="compositionally biased region" description="Gly residues" evidence="3">
    <location>
        <begin position="737"/>
        <end position="747"/>
    </location>
</feature>
<dbReference type="AlphaFoldDB" id="A0A914M049"/>
<accession>A0A914M049</accession>
<dbReference type="Proteomes" id="UP000887563">
    <property type="component" value="Unplaced"/>
</dbReference>
<dbReference type="PANTHER" id="PTHR10288">
    <property type="entry name" value="KH DOMAIN CONTAINING RNA BINDING PROTEIN"/>
    <property type="match status" value="1"/>
</dbReference>
<evidence type="ECO:0000256" key="2">
    <source>
        <dbReference type="PROSITE-ProRule" id="PRU00117"/>
    </source>
</evidence>
<dbReference type="InterPro" id="IPR036612">
    <property type="entry name" value="KH_dom_type_1_sf"/>
</dbReference>
<evidence type="ECO:0000256" key="1">
    <source>
        <dbReference type="ARBA" id="ARBA00022737"/>
    </source>
</evidence>
<organism evidence="5 6">
    <name type="scientific">Meloidogyne incognita</name>
    <name type="common">Southern root-knot nematode worm</name>
    <name type="synonym">Oxyuris incognita</name>
    <dbReference type="NCBI Taxonomy" id="6306"/>
    <lineage>
        <taxon>Eukaryota</taxon>
        <taxon>Metazoa</taxon>
        <taxon>Ecdysozoa</taxon>
        <taxon>Nematoda</taxon>
        <taxon>Chromadorea</taxon>
        <taxon>Rhabditida</taxon>
        <taxon>Tylenchina</taxon>
        <taxon>Tylenchomorpha</taxon>
        <taxon>Tylenchoidea</taxon>
        <taxon>Meloidogynidae</taxon>
        <taxon>Meloidogyninae</taxon>
        <taxon>Meloidogyne</taxon>
        <taxon>Meloidogyne incognita group</taxon>
    </lineage>
</organism>
<keyword evidence="5" id="KW-1185">Reference proteome</keyword>
<evidence type="ECO:0000313" key="5">
    <source>
        <dbReference type="Proteomes" id="UP000887563"/>
    </source>
</evidence>
<dbReference type="WBParaSite" id="Minc3s01104g20756">
    <property type="protein sequence ID" value="Minc3s01104g20756"/>
    <property type="gene ID" value="Minc3s01104g20756"/>
</dbReference>
<dbReference type="SUPFAM" id="SSF54791">
    <property type="entry name" value="Eukaryotic type KH-domain (KH-domain type I)"/>
    <property type="match status" value="3"/>
</dbReference>
<name>A0A914M049_MELIC</name>
<feature type="region of interest" description="Disordered" evidence="3">
    <location>
        <begin position="132"/>
        <end position="171"/>
    </location>
</feature>
<feature type="domain" description="K Homology" evidence="4">
    <location>
        <begin position="273"/>
        <end position="347"/>
    </location>
</feature>
<feature type="region of interest" description="Disordered" evidence="3">
    <location>
        <begin position="726"/>
        <end position="747"/>
    </location>
</feature>
<evidence type="ECO:0000256" key="3">
    <source>
        <dbReference type="SAM" id="MobiDB-lite"/>
    </source>
</evidence>
<feature type="compositionally biased region" description="Basic and acidic residues" evidence="3">
    <location>
        <begin position="726"/>
        <end position="735"/>
    </location>
</feature>
<feature type="region of interest" description="Disordered" evidence="3">
    <location>
        <begin position="502"/>
        <end position="568"/>
    </location>
</feature>
<dbReference type="InterPro" id="IPR004088">
    <property type="entry name" value="KH_dom_type_1"/>
</dbReference>
<feature type="compositionally biased region" description="Low complexity" evidence="3">
    <location>
        <begin position="527"/>
        <end position="538"/>
    </location>
</feature>
<keyword evidence="2" id="KW-0694">RNA-binding</keyword>
<feature type="domain" description="K Homology" evidence="4">
    <location>
        <begin position="77"/>
        <end position="263"/>
    </location>
</feature>
<feature type="compositionally biased region" description="Polar residues" evidence="3">
    <location>
        <begin position="138"/>
        <end position="157"/>
    </location>
</feature>
<proteinExistence type="predicted"/>
<protein>
    <submittedName>
        <fullName evidence="6">K Homology domain-containing protein</fullName>
    </submittedName>
</protein>
<dbReference type="InterPro" id="IPR004087">
    <property type="entry name" value="KH_dom"/>
</dbReference>
<feature type="domain" description="K Homology" evidence="4">
    <location>
        <begin position="642"/>
        <end position="716"/>
    </location>
</feature>
<dbReference type="Gene3D" id="3.30.310.210">
    <property type="match status" value="3"/>
</dbReference>
<feature type="compositionally biased region" description="Low complexity" evidence="3">
    <location>
        <begin position="158"/>
        <end position="169"/>
    </location>
</feature>
<dbReference type="SMART" id="SM00322">
    <property type="entry name" value="KH"/>
    <property type="match status" value="4"/>
</dbReference>
<feature type="compositionally biased region" description="Polar residues" evidence="3">
    <location>
        <begin position="507"/>
        <end position="526"/>
    </location>
</feature>
<dbReference type="CDD" id="cd22403">
    <property type="entry name" value="KH-I_IGF2BP_rpt4"/>
    <property type="match status" value="2"/>
</dbReference>
<sequence length="747" mass="81598">MIVNPMDNIGSYITTQGASILSRDGNYPTAYNATIPLGINPQPLYIQNPASVTTGHHQFASPHNFSLVPQNSLPTPIHIKTRVYVPNQIVGILIGTKEMPVDRDMGLRKSKNHRGQTIKSVIAECGAIIRIEGDRDPTPSSSSVHQNTNNSVAASQENSYNNNSKSTTTCVEDPSVITSDHHSQEVDDNAGDKTSNGPIVAPAAVDSLETCEEATITGHVNGGHKKNNIVAGHPPSPDQRGVFISGYDFQVSRALFWVFKKVADSQNFRVEDLVLTCEAIVPSKVVGRIIGKNGQNVKRLQLKSGANIKVPEDLNQQDKNSVEAAVRVVGNFYAVQMVQHHFGTLILDTEWRESREYDEKRSGFRRSMVAYDPPLSNFEYSDKQYYASQGMLVNPLDNFGQYITTQGFQAYSTAYNTAIPLGPQSLYIQNPASITGFQNTTGHQYASAHNFSLVPQNSMPNPVHIKTRVYVPNQIVGILIGTKGQTIKSVIAECSAIIRIEGDRDPTPSSSSVHQNTNNSVAASQENSYNNNSKSTTTCVEDPSVITSDHHSQEVDDNAGDKTSNGPIVAPAAVDSLETCKEATITSHVNGGHKKNNIVAGHPPSPDQRGVFISGYDFQVSRALFWVFKKVADSQNFRVEDLVLTCEAIVPSKVVGRIIGKNGQNVKRLQLKSGANIKVPEDLNQQDKNSVEAAVRVVGNFYAVQMVQHHFGTLILDTEWRESREYDEKRSRFREGAGSGGDAGTSR</sequence>
<dbReference type="PROSITE" id="PS50084">
    <property type="entry name" value="KH_TYPE_1"/>
    <property type="match status" value="3"/>
</dbReference>
<dbReference type="GO" id="GO:0003723">
    <property type="term" value="F:RNA binding"/>
    <property type="evidence" value="ECO:0007669"/>
    <property type="project" value="UniProtKB-UniRule"/>
</dbReference>
<reference evidence="6" key="1">
    <citation type="submission" date="2022-11" db="UniProtKB">
        <authorList>
            <consortium name="WormBaseParasite"/>
        </authorList>
    </citation>
    <scope>IDENTIFICATION</scope>
</reference>
<feature type="domain" description="K Homology" evidence="4">
    <location>
        <begin position="463"/>
        <end position="632"/>
    </location>
</feature>
<evidence type="ECO:0000313" key="6">
    <source>
        <dbReference type="WBParaSite" id="Minc3s01104g20756"/>
    </source>
</evidence>
<dbReference type="Pfam" id="PF00013">
    <property type="entry name" value="KH_1"/>
    <property type="match status" value="3"/>
</dbReference>
<keyword evidence="1" id="KW-0677">Repeat</keyword>